<dbReference type="Proteomes" id="UP001626550">
    <property type="component" value="Unassembled WGS sequence"/>
</dbReference>
<dbReference type="PANTHER" id="PTHR12967">
    <property type="entry name" value="PROTEIN SHQ1 HOMOLOG"/>
    <property type="match status" value="1"/>
</dbReference>
<proteinExistence type="inferred from homology"/>
<evidence type="ECO:0000259" key="3">
    <source>
        <dbReference type="Pfam" id="PF04925"/>
    </source>
</evidence>
<accession>A0ABD2QKA0</accession>
<name>A0ABD2QKA0_9PLAT</name>
<dbReference type="InterPro" id="IPR039742">
    <property type="entry name" value="Shq1"/>
</dbReference>
<sequence length="153" mass="17848">MLFRADFEVVGPLFEAPWCKNDEEKPEFSKEAKYRMQVLSCKVLPCMDDIHSRKSVYFGCVDLLLAFTYDLLMREGDENPESGWNIAKLASSLSWLQNFHSIDQVLINFLRRLLCFPLYRNWKFGKIVVKQVSSLLLSKQGTKNMKQSARRSK</sequence>
<dbReference type="Pfam" id="PF04925">
    <property type="entry name" value="SHQ1"/>
    <property type="match status" value="1"/>
</dbReference>
<dbReference type="PANTHER" id="PTHR12967:SF0">
    <property type="entry name" value="PROTEIN SHQ1 HOMOLOG"/>
    <property type="match status" value="1"/>
</dbReference>
<evidence type="ECO:0000256" key="1">
    <source>
        <dbReference type="ARBA" id="ARBA00005607"/>
    </source>
</evidence>
<gene>
    <name evidence="4" type="primary">SHQ1</name>
    <name evidence="4" type="ORF">Ciccas_001454</name>
</gene>
<dbReference type="InterPro" id="IPR007009">
    <property type="entry name" value="Shq1_C"/>
</dbReference>
<comment type="caution">
    <text evidence="4">The sequence shown here is derived from an EMBL/GenBank/DDBJ whole genome shotgun (WGS) entry which is preliminary data.</text>
</comment>
<dbReference type="AlphaFoldDB" id="A0ABD2QKA0"/>
<evidence type="ECO:0000313" key="4">
    <source>
        <dbReference type="EMBL" id="KAL3319858.1"/>
    </source>
</evidence>
<feature type="domain" description="Shq1 C-terminal" evidence="3">
    <location>
        <begin position="20"/>
        <end position="137"/>
    </location>
</feature>
<comment type="similarity">
    <text evidence="1">Belongs to the SHQ1 family.</text>
</comment>
<protein>
    <recommendedName>
        <fullName evidence="2">Protein SHQ1 homolog</fullName>
    </recommendedName>
</protein>
<evidence type="ECO:0000313" key="5">
    <source>
        <dbReference type="Proteomes" id="UP001626550"/>
    </source>
</evidence>
<reference evidence="4 5" key="1">
    <citation type="submission" date="2024-11" db="EMBL/GenBank/DDBJ databases">
        <title>Adaptive evolution of stress response genes in parasites aligns with host niche diversity.</title>
        <authorList>
            <person name="Hahn C."/>
            <person name="Resl P."/>
        </authorList>
    </citation>
    <scope>NUCLEOTIDE SEQUENCE [LARGE SCALE GENOMIC DNA]</scope>
    <source>
        <strain evidence="4">EGGRZ-B1_66</strain>
        <tissue evidence="4">Body</tissue>
    </source>
</reference>
<keyword evidence="5" id="KW-1185">Reference proteome</keyword>
<dbReference type="EMBL" id="JBJKFK010000095">
    <property type="protein sequence ID" value="KAL3319858.1"/>
    <property type="molecule type" value="Genomic_DNA"/>
</dbReference>
<evidence type="ECO:0000256" key="2">
    <source>
        <dbReference type="ARBA" id="ARBA00013750"/>
    </source>
</evidence>
<organism evidence="4 5">
    <name type="scientific">Cichlidogyrus casuarinus</name>
    <dbReference type="NCBI Taxonomy" id="1844966"/>
    <lineage>
        <taxon>Eukaryota</taxon>
        <taxon>Metazoa</taxon>
        <taxon>Spiralia</taxon>
        <taxon>Lophotrochozoa</taxon>
        <taxon>Platyhelminthes</taxon>
        <taxon>Monogenea</taxon>
        <taxon>Monopisthocotylea</taxon>
        <taxon>Dactylogyridea</taxon>
        <taxon>Ancyrocephalidae</taxon>
        <taxon>Cichlidogyrus</taxon>
    </lineage>
</organism>